<dbReference type="Proteomes" id="UP000007797">
    <property type="component" value="Unassembled WGS sequence"/>
</dbReference>
<keyword evidence="10" id="KW-0732">Signal</keyword>
<evidence type="ECO:0000313" key="12">
    <source>
        <dbReference type="EMBL" id="EGG19315.1"/>
    </source>
</evidence>
<dbReference type="InterPro" id="IPR028995">
    <property type="entry name" value="Glyco_hydro_57/38_cen_sf"/>
</dbReference>
<protein>
    <recommendedName>
        <fullName evidence="3 10">Alpha-mannosidase</fullName>
        <ecNumber evidence="10">3.2.1.-</ecNumber>
    </recommendedName>
</protein>
<evidence type="ECO:0000256" key="3">
    <source>
        <dbReference type="ARBA" id="ARBA00012752"/>
    </source>
</evidence>
<evidence type="ECO:0000256" key="2">
    <source>
        <dbReference type="ARBA" id="ARBA00009792"/>
    </source>
</evidence>
<dbReference type="GO" id="GO:0030246">
    <property type="term" value="F:carbohydrate binding"/>
    <property type="evidence" value="ECO:0007669"/>
    <property type="project" value="InterPro"/>
</dbReference>
<evidence type="ECO:0000256" key="6">
    <source>
        <dbReference type="ARBA" id="ARBA00022833"/>
    </source>
</evidence>
<proteinExistence type="inferred from homology"/>
<name>F4PYP9_CACFS</name>
<dbReference type="SUPFAM" id="SSF88688">
    <property type="entry name" value="Families 57/38 glycoside transferase middle domain"/>
    <property type="match status" value="1"/>
</dbReference>
<dbReference type="GO" id="GO:0004559">
    <property type="term" value="F:alpha-mannosidase activity"/>
    <property type="evidence" value="ECO:0007669"/>
    <property type="project" value="UniProtKB-EC"/>
</dbReference>
<dbReference type="InterPro" id="IPR027291">
    <property type="entry name" value="Glyco_hydro_38_N_sf"/>
</dbReference>
<comment type="catalytic activity">
    <reaction evidence="1">
        <text>Hydrolysis of terminal, non-reducing alpha-D-mannose residues in alpha-D-mannosides.</text>
        <dbReference type="EC" id="3.2.1.24"/>
    </reaction>
</comment>
<dbReference type="Gene3D" id="1.20.1270.50">
    <property type="entry name" value="Glycoside hydrolase family 38, central domain"/>
    <property type="match status" value="1"/>
</dbReference>
<gene>
    <name evidence="12" type="ORF">DFA_02102</name>
</gene>
<dbReference type="InterPro" id="IPR000602">
    <property type="entry name" value="Glyco_hydro_38_N"/>
</dbReference>
<comment type="cofactor">
    <cofactor evidence="10">
        <name>Zn(2+)</name>
        <dbReference type="ChEBI" id="CHEBI:29105"/>
    </cofactor>
    <text evidence="10">Binds 1 zinc ion per subunit.</text>
</comment>
<dbReference type="EC" id="3.2.1.-" evidence="10"/>
<evidence type="ECO:0000256" key="9">
    <source>
        <dbReference type="ARBA" id="ARBA00023295"/>
    </source>
</evidence>
<dbReference type="GeneID" id="14871339"/>
<evidence type="ECO:0000313" key="13">
    <source>
        <dbReference type="Proteomes" id="UP000007797"/>
    </source>
</evidence>
<keyword evidence="7" id="KW-1015">Disulfide bond</keyword>
<dbReference type="Gene3D" id="2.60.40.1360">
    <property type="match status" value="1"/>
</dbReference>
<keyword evidence="4 10" id="KW-0479">Metal-binding</keyword>
<evidence type="ECO:0000256" key="1">
    <source>
        <dbReference type="ARBA" id="ARBA00000365"/>
    </source>
</evidence>
<dbReference type="Pfam" id="PF17677">
    <property type="entry name" value="Glyco_hydro38C2"/>
    <property type="match status" value="1"/>
</dbReference>
<dbReference type="SUPFAM" id="SSF88713">
    <property type="entry name" value="Glycoside hydrolase/deacetylase"/>
    <property type="match status" value="1"/>
</dbReference>
<feature type="signal peptide" evidence="10">
    <location>
        <begin position="1"/>
        <end position="20"/>
    </location>
</feature>
<dbReference type="Pfam" id="PF09261">
    <property type="entry name" value="Alpha-mann_mid"/>
    <property type="match status" value="1"/>
</dbReference>
<evidence type="ECO:0000256" key="5">
    <source>
        <dbReference type="ARBA" id="ARBA00022801"/>
    </source>
</evidence>
<dbReference type="RefSeq" id="XP_004357586.1">
    <property type="nucleotide sequence ID" value="XM_004357529.1"/>
</dbReference>
<comment type="similarity">
    <text evidence="2 10">Belongs to the glycosyl hydrolase 38 family.</text>
</comment>
<dbReference type="InterPro" id="IPR015341">
    <property type="entry name" value="Glyco_hydro_38_cen"/>
</dbReference>
<evidence type="ECO:0000256" key="10">
    <source>
        <dbReference type="RuleBase" id="RU361199"/>
    </source>
</evidence>
<dbReference type="InterPro" id="IPR037094">
    <property type="entry name" value="Glyco_hydro_38_cen_sf"/>
</dbReference>
<dbReference type="Pfam" id="PF01074">
    <property type="entry name" value="Glyco_hydro_38N"/>
    <property type="match status" value="1"/>
</dbReference>
<dbReference type="InterPro" id="IPR050843">
    <property type="entry name" value="Glycosyl_Hydrlase_38"/>
</dbReference>
<dbReference type="Gene3D" id="2.70.98.30">
    <property type="entry name" value="Golgi alpha-mannosidase II, domain 4"/>
    <property type="match status" value="1"/>
</dbReference>
<reference evidence="13" key="1">
    <citation type="journal article" date="2011" name="Genome Res.">
        <title>Phylogeny-wide analysis of social amoeba genomes highlights ancient origins for complex intercellular communication.</title>
        <authorList>
            <person name="Heidel A.J."/>
            <person name="Lawal H.M."/>
            <person name="Felder M."/>
            <person name="Schilde C."/>
            <person name="Helps N.R."/>
            <person name="Tunggal B."/>
            <person name="Rivero F."/>
            <person name="John U."/>
            <person name="Schleicher M."/>
            <person name="Eichinger L."/>
            <person name="Platzer M."/>
            <person name="Noegel A.A."/>
            <person name="Schaap P."/>
            <person name="Gloeckner G."/>
        </authorList>
    </citation>
    <scope>NUCLEOTIDE SEQUENCE [LARGE SCALE GENOMIC DNA]</scope>
    <source>
        <strain evidence="13">SH3</strain>
    </source>
</reference>
<dbReference type="EMBL" id="GL883015">
    <property type="protein sequence ID" value="EGG19315.1"/>
    <property type="molecule type" value="Genomic_DNA"/>
</dbReference>
<dbReference type="OrthoDB" id="2016903at2759"/>
<dbReference type="GO" id="GO:0005764">
    <property type="term" value="C:lysosome"/>
    <property type="evidence" value="ECO:0007669"/>
    <property type="project" value="TreeGrafter"/>
</dbReference>
<dbReference type="AlphaFoldDB" id="F4PYP9"/>
<evidence type="ECO:0000256" key="8">
    <source>
        <dbReference type="ARBA" id="ARBA00023180"/>
    </source>
</evidence>
<dbReference type="GO" id="GO:0006013">
    <property type="term" value="P:mannose metabolic process"/>
    <property type="evidence" value="ECO:0007669"/>
    <property type="project" value="InterPro"/>
</dbReference>
<dbReference type="OMA" id="ITHYYAM"/>
<dbReference type="PANTHER" id="PTHR11607">
    <property type="entry name" value="ALPHA-MANNOSIDASE"/>
    <property type="match status" value="1"/>
</dbReference>
<dbReference type="InterPro" id="IPR011330">
    <property type="entry name" value="Glyco_hydro/deAcase_b/a-brl"/>
</dbReference>
<keyword evidence="13" id="KW-1185">Reference proteome</keyword>
<feature type="domain" description="Glycoside hydrolase family 38 central" evidence="11">
    <location>
        <begin position="394"/>
        <end position="479"/>
    </location>
</feature>
<evidence type="ECO:0000256" key="4">
    <source>
        <dbReference type="ARBA" id="ARBA00022723"/>
    </source>
</evidence>
<dbReference type="GO" id="GO:0046872">
    <property type="term" value="F:metal ion binding"/>
    <property type="evidence" value="ECO:0007669"/>
    <property type="project" value="UniProtKB-KW"/>
</dbReference>
<dbReference type="InterPro" id="IPR041147">
    <property type="entry name" value="GH38_C"/>
</dbReference>
<dbReference type="FunFam" id="3.20.110.10:FF:000012">
    <property type="entry name" value="Alpha-mannosidase B"/>
    <property type="match status" value="1"/>
</dbReference>
<dbReference type="Gene3D" id="3.20.110.10">
    <property type="entry name" value="Glycoside hydrolase 38, N terminal domain"/>
    <property type="match status" value="1"/>
</dbReference>
<keyword evidence="5 10" id="KW-0378">Hydrolase</keyword>
<evidence type="ECO:0000259" key="11">
    <source>
        <dbReference type="SMART" id="SM00872"/>
    </source>
</evidence>
<keyword evidence="6 10" id="KW-0862">Zinc</keyword>
<dbReference type="PANTHER" id="PTHR11607:SF19">
    <property type="entry name" value="ALPHA-MANNOSIDASE B"/>
    <property type="match status" value="1"/>
</dbReference>
<dbReference type="Gene3D" id="2.60.40.1180">
    <property type="entry name" value="Golgi alpha-mannosidase II"/>
    <property type="match status" value="1"/>
</dbReference>
<dbReference type="InterPro" id="IPR013780">
    <property type="entry name" value="Glyco_hydro_b"/>
</dbReference>
<dbReference type="KEGG" id="dfa:DFA_02102"/>
<dbReference type="Pfam" id="PF07748">
    <property type="entry name" value="Glyco_hydro_38C"/>
    <property type="match status" value="1"/>
</dbReference>
<keyword evidence="8" id="KW-0325">Glycoprotein</keyword>
<keyword evidence="9 10" id="KW-0326">Glycosidase</keyword>
<sequence>MKSIIFVSLLIIICVCNSSSHSSSSTRSDSDSSNSNDDHINVFLIAHSHCDVGWLETYNQYYTENVTHILTNVMPYLIKDPSKRFVWAEIVYFERWWNEQTALMQSAVRGLVDGGQIEFVGGGFAQNDEALTHYEAILNQNTLGHQFLLSTFGVKPQVGWQIDPFGPSTMTAQLFKLMGFKGHIINRLDMRIKNIYNNSTGIVTIEGSGEMITNRSFEFTWYPSPNYDTYQDDFSIFTHVLDNHYSPPSWCYPNATDPSTNICTGYDFEYGGDMNPAINESNIAERADTLMLIIRTRASYYRHNNLLLPFGNDFRYQDPGQMFDNMDLLIEYINANASYGATLQYATVSEYFAAVDQSVPDPQEVFPVLQGGHDYYTYTMCLTPDYQNFNTCVNYWAGYYTSYPLLKQTIRQSDYLLRSAEVLFSIGTAVYNADHNIIDEQKCYDIINMHRNISSILTHHDALPGTARTVVREDYMNMLEQAQNDTYSILPQIVGQIMANTSVELGYMDMSSGALASLADGQLLVVTVTNNLAWNRVEYLALESGTIQNYAVFDYNLNPVVSQVIQSVGGPTNWTLYFEVNVPAIGASSYFIVGVDSNVLTTKDRKRIGQVVGLQDPDNIILSHRSYPINGKEKQLSSLIVGNNVYNLQFQVNNGNGGLLELVGYEDLVEGGVTIPLHQHLVDNNASQVFTVFNQTSQASGTGAQESDYILIENKVAVGWDREIVMRFDTTAIDNNQTFYSNNGLEAMKREYSVKFNDTHPWSMVSGNYFPVINMAMIQDLLNELVILNRQSMGGSSQSPGSLEVMLIRRSNYTQPSIGQKMNDTSTVTIAHRILFGRKTTRDIIRTPHSIVHENPVLPLVALVETGQSMYNYSHSHRVYYEPLSTGQQFPANLHLLTLAREWLNSPAVLLRLVNIYEVGQSSEYSQPSSVAVSSLFGQSFNISNVDQTTASGNSIIAPQIDLPLVVTLNPIEIKTFMLDFQSIVNNNSNSNIDDIQQQQQKVDQIQIDKDIYLFKIN</sequence>
<evidence type="ECO:0000256" key="7">
    <source>
        <dbReference type="ARBA" id="ARBA00023157"/>
    </source>
</evidence>
<dbReference type="InterPro" id="IPR011013">
    <property type="entry name" value="Gal_mutarotase_sf_dom"/>
</dbReference>
<dbReference type="SUPFAM" id="SSF74650">
    <property type="entry name" value="Galactose mutarotase-like"/>
    <property type="match status" value="1"/>
</dbReference>
<feature type="chain" id="PRO_5017849344" description="Alpha-mannosidase" evidence="10">
    <location>
        <begin position="21"/>
        <end position="1018"/>
    </location>
</feature>
<dbReference type="CDD" id="cd00451">
    <property type="entry name" value="GH38N_AMII_euk"/>
    <property type="match status" value="1"/>
</dbReference>
<accession>F4PYP9</accession>
<dbReference type="InterPro" id="IPR011682">
    <property type="entry name" value="Glyco_hydro_38_C"/>
</dbReference>
<organism evidence="12 13">
    <name type="scientific">Cavenderia fasciculata</name>
    <name type="common">Slime mold</name>
    <name type="synonym">Dictyostelium fasciculatum</name>
    <dbReference type="NCBI Taxonomy" id="261658"/>
    <lineage>
        <taxon>Eukaryota</taxon>
        <taxon>Amoebozoa</taxon>
        <taxon>Evosea</taxon>
        <taxon>Eumycetozoa</taxon>
        <taxon>Dictyostelia</taxon>
        <taxon>Acytosteliales</taxon>
        <taxon>Cavenderiaceae</taxon>
        <taxon>Cavenderia</taxon>
    </lineage>
</organism>
<dbReference type="SMART" id="SM00872">
    <property type="entry name" value="Alpha-mann_mid"/>
    <property type="match status" value="1"/>
</dbReference>